<evidence type="ECO:0000256" key="1">
    <source>
        <dbReference type="ARBA" id="ARBA00004123"/>
    </source>
</evidence>
<dbReference type="PANTHER" id="PTHR48208:SF2">
    <property type="entry name" value="CENTROMERE PROTEIN I"/>
    <property type="match status" value="1"/>
</dbReference>
<dbReference type="VEuPathDB" id="FungiDB:HMPREF1544_04720"/>
<gene>
    <name evidence="7" type="ORF">HMPREF1544_04720</name>
</gene>
<comment type="subcellular location">
    <subcellularLocation>
        <location evidence="2">Chromosome</location>
        <location evidence="2">Centromere</location>
    </subcellularLocation>
    <subcellularLocation>
        <location evidence="1">Nucleus</location>
    </subcellularLocation>
</comment>
<evidence type="ECO:0000256" key="6">
    <source>
        <dbReference type="ARBA" id="ARBA00023328"/>
    </source>
</evidence>
<sequence>MSSASVYSEVLEDVHSNDASMNEAYEDEEQDDAFQKTAEEAVLEGVDTTNVDELLQKVFFGFTPDKPRTFIKRKIQEMKRILPVIRKFGLLPPLFNTIFEVAMQHKSALGDQALLLQCLLPRKNISEDYVVRIIAGINRKDKKPKYTADMLNWAISVYDAISKKDKIRKLYNVLFYSLYHESIRAAACHLLYFITKREHVVPHRIRRLNELIDSERDNAELIGLLLVYQTYDFTIRVPHNARLVNAFVFKTPHPEIKHQLTNIRALWQNNADFSHDVRKAEFQLPNKSKAKKLKSTDVSGEPLRELDTIDITRIANDVENLDLAEQLSVVLENRKLQHLLLCKRDDVVIERLSYWIVQKLMDLSRWNNEEDIMKSELQDMLRSLVRFTRFTKSQLPVIEYFLFEYLKTWNGFEFEDEIFELITYTKPSSYKDFYKSVLMRLYQLFLVSDVQWKAKLILCYTNLLQNWALLDWNRHTQLKKTKETDMDDITTAFGVLSFDVDYFFMIRRLIEHIDRMCLMGLLAEDDHPLLQHAGLTFFELVSTISVQDDIPDIIIPAATFVHRNFYSSSAMPVSRVCGILNQYKLAFEENDNKTDDWMSHHTPAYLNHFNTYLKDVCNSLWRNVGLSKLESEGNAFSLSRQNIVDFQKICEERDMEDNRILSITHSASLASFSKRFMTLLEKEEEPSVTHDQPITSAYLRQLGENEGMSISYLDYRAEFLNYMSRLGFTGMHDLLYACMPSLMHLKEQDTSIISESST</sequence>
<dbReference type="OrthoDB" id="6347512at2759"/>
<dbReference type="EMBL" id="KE123950">
    <property type="protein sequence ID" value="EPB88485.1"/>
    <property type="molecule type" value="Genomic_DNA"/>
</dbReference>
<dbReference type="GO" id="GO:0000070">
    <property type="term" value="P:mitotic sister chromatid segregation"/>
    <property type="evidence" value="ECO:0007669"/>
    <property type="project" value="TreeGrafter"/>
</dbReference>
<evidence type="ECO:0008006" key="9">
    <source>
        <dbReference type="Google" id="ProtNLM"/>
    </source>
</evidence>
<evidence type="ECO:0000313" key="7">
    <source>
        <dbReference type="EMBL" id="EPB88485.1"/>
    </source>
</evidence>
<dbReference type="STRING" id="1220926.S2K8B1"/>
<evidence type="ECO:0000256" key="3">
    <source>
        <dbReference type="ARBA" id="ARBA00005470"/>
    </source>
</evidence>
<dbReference type="FunCoup" id="S2K8B1">
    <property type="interactions" value="2"/>
</dbReference>
<dbReference type="Proteomes" id="UP000014254">
    <property type="component" value="Unassembled WGS sequence"/>
</dbReference>
<dbReference type="GO" id="GO:0034080">
    <property type="term" value="P:CENP-A containing chromatin assembly"/>
    <property type="evidence" value="ECO:0007669"/>
    <property type="project" value="TreeGrafter"/>
</dbReference>
<evidence type="ECO:0000256" key="5">
    <source>
        <dbReference type="ARBA" id="ARBA00023242"/>
    </source>
</evidence>
<dbReference type="OMA" id="RVFKNYY"/>
<name>S2K8B1_MUCC1</name>
<comment type="similarity">
    <text evidence="3">Belongs to the CENP-I/CTF3 family.</text>
</comment>
<dbReference type="AlphaFoldDB" id="S2K8B1"/>
<evidence type="ECO:0000313" key="8">
    <source>
        <dbReference type="Proteomes" id="UP000014254"/>
    </source>
</evidence>
<dbReference type="InterPro" id="IPR012485">
    <property type="entry name" value="CENP-I"/>
</dbReference>
<protein>
    <recommendedName>
        <fullName evidence="9">Centromere protein I</fullName>
    </recommendedName>
</protein>
<evidence type="ECO:0000256" key="4">
    <source>
        <dbReference type="ARBA" id="ARBA00022454"/>
    </source>
</evidence>
<dbReference type="eggNOG" id="ENOG502QU9H">
    <property type="taxonomic scope" value="Eukaryota"/>
</dbReference>
<accession>S2K8B1</accession>
<proteinExistence type="inferred from homology"/>
<keyword evidence="5" id="KW-0539">Nucleus</keyword>
<dbReference type="GO" id="GO:0005634">
    <property type="term" value="C:nucleus"/>
    <property type="evidence" value="ECO:0007669"/>
    <property type="project" value="UniProtKB-SubCell"/>
</dbReference>
<evidence type="ECO:0000256" key="2">
    <source>
        <dbReference type="ARBA" id="ARBA00004584"/>
    </source>
</evidence>
<dbReference type="PANTHER" id="PTHR48208">
    <property type="entry name" value="CENTROMERE PROTEIN I"/>
    <property type="match status" value="1"/>
</dbReference>
<reference evidence="8" key="1">
    <citation type="submission" date="2013-05" db="EMBL/GenBank/DDBJ databases">
        <title>The Genome sequence of Mucor circinelloides f. circinelloides 1006PhL.</title>
        <authorList>
            <consortium name="The Broad Institute Genomics Platform"/>
            <person name="Cuomo C."/>
            <person name="Earl A."/>
            <person name="Findley K."/>
            <person name="Lee S.C."/>
            <person name="Walker B."/>
            <person name="Young S."/>
            <person name="Zeng Q."/>
            <person name="Gargeya S."/>
            <person name="Fitzgerald M."/>
            <person name="Haas B."/>
            <person name="Abouelleil A."/>
            <person name="Allen A.W."/>
            <person name="Alvarado L."/>
            <person name="Arachchi H.M."/>
            <person name="Berlin A.M."/>
            <person name="Chapman S.B."/>
            <person name="Gainer-Dewar J."/>
            <person name="Goldberg J."/>
            <person name="Griggs A."/>
            <person name="Gujja S."/>
            <person name="Hansen M."/>
            <person name="Howarth C."/>
            <person name="Imamovic A."/>
            <person name="Ireland A."/>
            <person name="Larimer J."/>
            <person name="McCowan C."/>
            <person name="Murphy C."/>
            <person name="Pearson M."/>
            <person name="Poon T.W."/>
            <person name="Priest M."/>
            <person name="Roberts A."/>
            <person name="Saif S."/>
            <person name="Shea T."/>
            <person name="Sisk P."/>
            <person name="Sykes S."/>
            <person name="Wortman J."/>
            <person name="Nusbaum C."/>
            <person name="Birren B."/>
        </authorList>
    </citation>
    <scope>NUCLEOTIDE SEQUENCE [LARGE SCALE GENOMIC DNA]</scope>
    <source>
        <strain evidence="8">1006PhL</strain>
    </source>
</reference>
<keyword evidence="8" id="KW-1185">Reference proteome</keyword>
<dbReference type="GO" id="GO:0000939">
    <property type="term" value="C:inner kinetochore"/>
    <property type="evidence" value="ECO:0007669"/>
    <property type="project" value="TreeGrafter"/>
</dbReference>
<keyword evidence="6" id="KW-0137">Centromere</keyword>
<dbReference type="Pfam" id="PF07778">
    <property type="entry name" value="CENP-I"/>
    <property type="match status" value="2"/>
</dbReference>
<dbReference type="InParanoid" id="S2K8B1"/>
<keyword evidence="4" id="KW-0158">Chromosome</keyword>
<organism evidence="7 8">
    <name type="scientific">Mucor circinelloides f. circinelloides (strain 1006PhL)</name>
    <name type="common">Mucormycosis agent</name>
    <name type="synonym">Calyptromyces circinelloides</name>
    <dbReference type="NCBI Taxonomy" id="1220926"/>
    <lineage>
        <taxon>Eukaryota</taxon>
        <taxon>Fungi</taxon>
        <taxon>Fungi incertae sedis</taxon>
        <taxon>Mucoromycota</taxon>
        <taxon>Mucoromycotina</taxon>
        <taxon>Mucoromycetes</taxon>
        <taxon>Mucorales</taxon>
        <taxon>Mucorineae</taxon>
        <taxon>Mucoraceae</taxon>
        <taxon>Mucor</taxon>
    </lineage>
</organism>